<dbReference type="Proteomes" id="UP000735302">
    <property type="component" value="Unassembled WGS sequence"/>
</dbReference>
<feature type="signal peptide" evidence="1">
    <location>
        <begin position="1"/>
        <end position="24"/>
    </location>
</feature>
<comment type="caution">
    <text evidence="2">The sequence shown here is derived from an EMBL/GenBank/DDBJ whole genome shotgun (WGS) entry which is preliminary data.</text>
</comment>
<keyword evidence="3" id="KW-1185">Reference proteome</keyword>
<evidence type="ECO:0000313" key="3">
    <source>
        <dbReference type="Proteomes" id="UP000735302"/>
    </source>
</evidence>
<feature type="chain" id="PRO_5043696878" evidence="1">
    <location>
        <begin position="25"/>
        <end position="77"/>
    </location>
</feature>
<sequence length="77" mass="8332">MKLGVTFTLFVVFIVMVNIMPANSFGIYGNKAAGIKAGVSETSEEYMVKLAGNTLEQGDEPSDAKLRLSEPIAEFPF</sequence>
<name>A0AAV3XT89_9GAST</name>
<proteinExistence type="predicted"/>
<protein>
    <submittedName>
        <fullName evidence="2">Uncharacterized protein</fullName>
    </submittedName>
</protein>
<dbReference type="EMBL" id="BLXT01000055">
    <property type="protein sequence ID" value="GFN74024.1"/>
    <property type="molecule type" value="Genomic_DNA"/>
</dbReference>
<evidence type="ECO:0000256" key="1">
    <source>
        <dbReference type="SAM" id="SignalP"/>
    </source>
</evidence>
<reference evidence="2 3" key="1">
    <citation type="journal article" date="2021" name="Elife">
        <title>Chloroplast acquisition without the gene transfer in kleptoplastic sea slugs, Plakobranchus ocellatus.</title>
        <authorList>
            <person name="Maeda T."/>
            <person name="Takahashi S."/>
            <person name="Yoshida T."/>
            <person name="Shimamura S."/>
            <person name="Takaki Y."/>
            <person name="Nagai Y."/>
            <person name="Toyoda A."/>
            <person name="Suzuki Y."/>
            <person name="Arimoto A."/>
            <person name="Ishii H."/>
            <person name="Satoh N."/>
            <person name="Nishiyama T."/>
            <person name="Hasebe M."/>
            <person name="Maruyama T."/>
            <person name="Minagawa J."/>
            <person name="Obokata J."/>
            <person name="Shigenobu S."/>
        </authorList>
    </citation>
    <scope>NUCLEOTIDE SEQUENCE [LARGE SCALE GENOMIC DNA]</scope>
</reference>
<dbReference type="AlphaFoldDB" id="A0AAV3XT89"/>
<accession>A0AAV3XT89</accession>
<keyword evidence="1" id="KW-0732">Signal</keyword>
<evidence type="ECO:0000313" key="2">
    <source>
        <dbReference type="EMBL" id="GFN74024.1"/>
    </source>
</evidence>
<organism evidence="2 3">
    <name type="scientific">Plakobranchus ocellatus</name>
    <dbReference type="NCBI Taxonomy" id="259542"/>
    <lineage>
        <taxon>Eukaryota</taxon>
        <taxon>Metazoa</taxon>
        <taxon>Spiralia</taxon>
        <taxon>Lophotrochozoa</taxon>
        <taxon>Mollusca</taxon>
        <taxon>Gastropoda</taxon>
        <taxon>Heterobranchia</taxon>
        <taxon>Euthyneura</taxon>
        <taxon>Panpulmonata</taxon>
        <taxon>Sacoglossa</taxon>
        <taxon>Placobranchoidea</taxon>
        <taxon>Plakobranchidae</taxon>
        <taxon>Plakobranchus</taxon>
    </lineage>
</organism>
<gene>
    <name evidence="2" type="ORF">PoB_000053000</name>
</gene>